<evidence type="ECO:0000256" key="1">
    <source>
        <dbReference type="SAM" id="MobiDB-lite"/>
    </source>
</evidence>
<sequence>MRPTLLSYALWASHVLALPAPQAPPSTPTLATFSTAPFTSRSSVLVTPNPAPAPSGSETDASSAPYESQSAAIEEPPHSTDPVDVSTVTKSDRTMQMYAHRSATRAVSLRVLGHC</sequence>
<organism evidence="3 4">
    <name type="scientific">Sphaerosporella brunnea</name>
    <dbReference type="NCBI Taxonomy" id="1250544"/>
    <lineage>
        <taxon>Eukaryota</taxon>
        <taxon>Fungi</taxon>
        <taxon>Dikarya</taxon>
        <taxon>Ascomycota</taxon>
        <taxon>Pezizomycotina</taxon>
        <taxon>Pezizomycetes</taxon>
        <taxon>Pezizales</taxon>
        <taxon>Pyronemataceae</taxon>
        <taxon>Sphaerosporella</taxon>
    </lineage>
</organism>
<dbReference type="AlphaFoldDB" id="A0A5J5EEN4"/>
<feature type="compositionally biased region" description="Polar residues" evidence="1">
    <location>
        <begin position="56"/>
        <end position="71"/>
    </location>
</feature>
<accession>A0A5J5EEN4</accession>
<evidence type="ECO:0008006" key="5">
    <source>
        <dbReference type="Google" id="ProtNLM"/>
    </source>
</evidence>
<keyword evidence="2" id="KW-0732">Signal</keyword>
<feature type="region of interest" description="Disordered" evidence="1">
    <location>
        <begin position="40"/>
        <end position="86"/>
    </location>
</feature>
<dbReference type="InParanoid" id="A0A5J5EEN4"/>
<gene>
    <name evidence="3" type="ORF">FN846DRAFT_978665</name>
</gene>
<feature type="signal peptide" evidence="2">
    <location>
        <begin position="1"/>
        <end position="17"/>
    </location>
</feature>
<keyword evidence="4" id="KW-1185">Reference proteome</keyword>
<evidence type="ECO:0000256" key="2">
    <source>
        <dbReference type="SAM" id="SignalP"/>
    </source>
</evidence>
<name>A0A5J5EEN4_9PEZI</name>
<comment type="caution">
    <text evidence="3">The sequence shown here is derived from an EMBL/GenBank/DDBJ whole genome shotgun (WGS) entry which is preliminary data.</text>
</comment>
<reference evidence="3 4" key="1">
    <citation type="submission" date="2019-09" db="EMBL/GenBank/DDBJ databases">
        <title>Draft genome of the ectomycorrhizal ascomycete Sphaerosporella brunnea.</title>
        <authorList>
            <consortium name="DOE Joint Genome Institute"/>
            <person name="Benucci G.M."/>
            <person name="Marozzi G."/>
            <person name="Antonielli L."/>
            <person name="Sanchez S."/>
            <person name="Marco P."/>
            <person name="Wang X."/>
            <person name="Falini L.B."/>
            <person name="Barry K."/>
            <person name="Haridas S."/>
            <person name="Lipzen A."/>
            <person name="Labutti K."/>
            <person name="Grigoriev I.V."/>
            <person name="Murat C."/>
            <person name="Martin F."/>
            <person name="Albertini E."/>
            <person name="Donnini D."/>
            <person name="Bonito G."/>
        </authorList>
    </citation>
    <scope>NUCLEOTIDE SEQUENCE [LARGE SCALE GENOMIC DNA]</scope>
    <source>
        <strain evidence="3 4">Sb_GMNB300</strain>
    </source>
</reference>
<dbReference type="Proteomes" id="UP000326924">
    <property type="component" value="Unassembled WGS sequence"/>
</dbReference>
<dbReference type="EMBL" id="VXIS01000434">
    <property type="protein sequence ID" value="KAA8893497.1"/>
    <property type="molecule type" value="Genomic_DNA"/>
</dbReference>
<protein>
    <recommendedName>
        <fullName evidence="5">REJ domain-containing protein</fullName>
    </recommendedName>
</protein>
<evidence type="ECO:0000313" key="3">
    <source>
        <dbReference type="EMBL" id="KAA8893497.1"/>
    </source>
</evidence>
<evidence type="ECO:0000313" key="4">
    <source>
        <dbReference type="Proteomes" id="UP000326924"/>
    </source>
</evidence>
<feature type="chain" id="PRO_5023817300" description="REJ domain-containing protein" evidence="2">
    <location>
        <begin position="18"/>
        <end position="115"/>
    </location>
</feature>
<proteinExistence type="predicted"/>